<dbReference type="PROSITE" id="PS50943">
    <property type="entry name" value="HTH_CROC1"/>
    <property type="match status" value="1"/>
</dbReference>
<reference evidence="2 3" key="1">
    <citation type="submission" date="2018-05" db="EMBL/GenBank/DDBJ databases">
        <title>Annotation of the Mycoplasma phocidae genome.</title>
        <authorList>
            <person name="Brown D.R."/>
            <person name="Kutish G.F."/>
            <person name="Frasca S.Jr."/>
        </authorList>
    </citation>
    <scope>NUCLEOTIDE SEQUENCE [LARGE SCALE GENOMIC DNA]</scope>
    <source>
        <strain evidence="2 3">105</strain>
    </source>
</reference>
<protein>
    <submittedName>
        <fullName evidence="2">XRE family transcriptional regulator</fullName>
    </submittedName>
</protein>
<dbReference type="GO" id="GO:0003677">
    <property type="term" value="F:DNA binding"/>
    <property type="evidence" value="ECO:0007669"/>
    <property type="project" value="InterPro"/>
</dbReference>
<evidence type="ECO:0000259" key="1">
    <source>
        <dbReference type="PROSITE" id="PS50943"/>
    </source>
</evidence>
<dbReference type="SMART" id="SM00530">
    <property type="entry name" value="HTH_XRE"/>
    <property type="match status" value="1"/>
</dbReference>
<name>A0A2Z5IPN2_9BACT</name>
<dbReference type="Gene3D" id="1.10.260.40">
    <property type="entry name" value="lambda repressor-like DNA-binding domains"/>
    <property type="match status" value="1"/>
</dbReference>
<dbReference type="OrthoDB" id="400640at2"/>
<keyword evidence="3" id="KW-1185">Reference proteome</keyword>
<dbReference type="SUPFAM" id="SSF47413">
    <property type="entry name" value="lambda repressor-like DNA-binding domains"/>
    <property type="match status" value="1"/>
</dbReference>
<evidence type="ECO:0000313" key="3">
    <source>
        <dbReference type="Proteomes" id="UP000252477"/>
    </source>
</evidence>
<evidence type="ECO:0000313" key="2">
    <source>
        <dbReference type="EMBL" id="AXE60659.1"/>
    </source>
</evidence>
<dbReference type="Proteomes" id="UP000252477">
    <property type="component" value="Chromosome"/>
</dbReference>
<dbReference type="AlphaFoldDB" id="A0A2Z5IPN2"/>
<dbReference type="InterPro" id="IPR001387">
    <property type="entry name" value="Cro/C1-type_HTH"/>
</dbReference>
<dbReference type="RefSeq" id="WP_114190773.1">
    <property type="nucleotide sequence ID" value="NZ_CP029295.1"/>
</dbReference>
<organism evidence="2 3">
    <name type="scientific">[Mycoplasma] phocae</name>
    <dbReference type="NCBI Taxonomy" id="142651"/>
    <lineage>
        <taxon>Bacteria</taxon>
        <taxon>Bacillati</taxon>
        <taxon>Mycoplasmatota</taxon>
        <taxon>Mycoplasmoidales</taxon>
        <taxon>Metamycoplasmataceae</taxon>
        <taxon>Metamycoplasma</taxon>
    </lineage>
</organism>
<dbReference type="InterPro" id="IPR010982">
    <property type="entry name" value="Lambda_DNA-bd_dom_sf"/>
</dbReference>
<gene>
    <name evidence="2" type="ORF">DA803_00950</name>
</gene>
<proteinExistence type="predicted"/>
<feature type="domain" description="HTH cro/C1-type" evidence="1">
    <location>
        <begin position="23"/>
        <end position="78"/>
    </location>
</feature>
<dbReference type="CDD" id="cd00093">
    <property type="entry name" value="HTH_XRE"/>
    <property type="match status" value="1"/>
</dbReference>
<accession>A0A2Z5IPN2</accession>
<sequence>MAEQHVCDMKHIKTHGKDFADEIKYYLNKYSISQKELALRLGLSIKHINSILQNNVIDVSVSVLEALEYVFRLETGTLTEVYHVYSNFRNAYTLENIEKTLTEFGVNFLIEHPELAIAANISIYESTPAHIKLMMIKRFYGVSKLSYYNDYLREHVLADESHYKNPNTKIWIRFCELLALSNNKIENFGSFRKLMFQTSFRKILKIIINTNLTFEQKIAMIKDSLVVKGIVLVTMPFIENSLINAITLKKGSRRYIFLSDMFHSEAYIFYSLLHETVHCYFPNYDENQIDERLSKEYESFIKSKKNVYHNVIGEAIKAQNDFIKAKKENTNVDISTFWIPLQDKYQYVAFEELNVTEDIKNSEKDEGEVRIIPWPE</sequence>
<dbReference type="EMBL" id="CP029295">
    <property type="protein sequence ID" value="AXE60659.1"/>
    <property type="molecule type" value="Genomic_DNA"/>
</dbReference>
<dbReference type="KEGG" id="mpho:DA803_00950"/>